<dbReference type="InterPro" id="IPR018997">
    <property type="entry name" value="PUB_domain"/>
</dbReference>
<keyword evidence="3" id="KW-1185">Reference proteome</keyword>
<dbReference type="PROSITE" id="PS50033">
    <property type="entry name" value="UBX"/>
    <property type="match status" value="1"/>
</dbReference>
<feature type="compositionally biased region" description="Polar residues" evidence="1">
    <location>
        <begin position="42"/>
        <end position="52"/>
    </location>
</feature>
<evidence type="ECO:0000313" key="4">
    <source>
        <dbReference type="WBParaSite" id="PSAMB.scaffold179size68690.g3095.t1"/>
    </source>
</evidence>
<dbReference type="PANTHER" id="PTHR23153:SF38">
    <property type="entry name" value="UBX DOMAIN-CONTAINING PROTEIN 6"/>
    <property type="match status" value="1"/>
</dbReference>
<dbReference type="PANTHER" id="PTHR23153">
    <property type="entry name" value="UBX-RELATED"/>
    <property type="match status" value="1"/>
</dbReference>
<evidence type="ECO:0000256" key="1">
    <source>
        <dbReference type="SAM" id="MobiDB-lite"/>
    </source>
</evidence>
<organism evidence="3 4">
    <name type="scientific">Plectus sambesii</name>
    <dbReference type="NCBI Taxonomy" id="2011161"/>
    <lineage>
        <taxon>Eukaryota</taxon>
        <taxon>Metazoa</taxon>
        <taxon>Ecdysozoa</taxon>
        <taxon>Nematoda</taxon>
        <taxon>Chromadorea</taxon>
        <taxon>Plectida</taxon>
        <taxon>Plectina</taxon>
        <taxon>Plectoidea</taxon>
        <taxon>Plectidae</taxon>
        <taxon>Plectus</taxon>
    </lineage>
</organism>
<dbReference type="Pfam" id="PF09409">
    <property type="entry name" value="PUB"/>
    <property type="match status" value="1"/>
</dbReference>
<reference evidence="4" key="1">
    <citation type="submission" date="2022-11" db="UniProtKB">
        <authorList>
            <consortium name="WormBaseParasite"/>
        </authorList>
    </citation>
    <scope>IDENTIFICATION</scope>
</reference>
<dbReference type="SMART" id="SM00580">
    <property type="entry name" value="PUG"/>
    <property type="match status" value="1"/>
</dbReference>
<sequence length="464" mass="52368">MDKIKNFFDKKKKNKTFKKAGPGQSLASASSSSGSASRPSTHPGSQAANVPVTQERIHAADIAAHAAMKRLNLDKSQPNRSQQAIRLQAKREMDQDRQRQAEAGSFAALAGQQREPERKEFEHAPVLAVEGVFFTCELLGDDIVLPKQQMTEVVGEFLEEQMKEDALVASVLMVHSLNKSEPRRIALETIGRYVDNLITNPEEEKFRRIRLSNKVFQERVISARGGVEFLKAIGFLETMMAPADGQPEEPFLVMPLDAAKDREQLEQAKDVLISGVPVPLKLHRNPSVLKAATDQPLSNPKVPNDFFSVSSAEIKAEQMAKSDEVDRLLTLRTKEMRDRDETLRQYRYKYSLIRIRFPDGFVLQASVAYYCGTFDCYEKFAEVRAFVRSKLAADDWVPFHLRDAISGVEINPEKDDQTVGDLKLAPAAYVRFDWDSDVLQEWSKKNAEIPYLRKELIETAEPLL</sequence>
<dbReference type="GO" id="GO:0005737">
    <property type="term" value="C:cytoplasm"/>
    <property type="evidence" value="ECO:0007669"/>
    <property type="project" value="TreeGrafter"/>
</dbReference>
<dbReference type="AlphaFoldDB" id="A0A914VD39"/>
<dbReference type="Proteomes" id="UP000887566">
    <property type="component" value="Unplaced"/>
</dbReference>
<feature type="compositionally biased region" description="Basic and acidic residues" evidence="1">
    <location>
        <begin position="89"/>
        <end position="100"/>
    </location>
</feature>
<dbReference type="InterPro" id="IPR036339">
    <property type="entry name" value="PUB-like_dom_sf"/>
</dbReference>
<dbReference type="CDD" id="cd10460">
    <property type="entry name" value="PUB_UBXD1"/>
    <property type="match status" value="1"/>
</dbReference>
<dbReference type="InterPro" id="IPR029071">
    <property type="entry name" value="Ubiquitin-like_domsf"/>
</dbReference>
<feature type="region of interest" description="Disordered" evidence="1">
    <location>
        <begin position="1"/>
        <end position="53"/>
    </location>
</feature>
<dbReference type="InterPro" id="IPR001012">
    <property type="entry name" value="UBX_dom"/>
</dbReference>
<feature type="domain" description="UBX" evidence="2">
    <location>
        <begin position="353"/>
        <end position="432"/>
    </location>
</feature>
<evidence type="ECO:0000313" key="3">
    <source>
        <dbReference type="Proteomes" id="UP000887566"/>
    </source>
</evidence>
<evidence type="ECO:0000259" key="2">
    <source>
        <dbReference type="PROSITE" id="PS50033"/>
    </source>
</evidence>
<feature type="region of interest" description="Disordered" evidence="1">
    <location>
        <begin position="70"/>
        <end position="117"/>
    </location>
</feature>
<feature type="compositionally biased region" description="Low complexity" evidence="1">
    <location>
        <begin position="19"/>
        <end position="40"/>
    </location>
</feature>
<dbReference type="Gene3D" id="1.20.58.2190">
    <property type="match status" value="1"/>
</dbReference>
<dbReference type="WBParaSite" id="PSAMB.scaffold179size68690.g3095.t1">
    <property type="protein sequence ID" value="PSAMB.scaffold179size68690.g3095.t1"/>
    <property type="gene ID" value="PSAMB.scaffold179size68690.g3095"/>
</dbReference>
<proteinExistence type="predicted"/>
<feature type="compositionally biased region" description="Polar residues" evidence="1">
    <location>
        <begin position="74"/>
        <end position="85"/>
    </location>
</feature>
<accession>A0A914VD39</accession>
<dbReference type="SUPFAM" id="SSF143503">
    <property type="entry name" value="PUG domain-like"/>
    <property type="match status" value="1"/>
</dbReference>
<name>A0A914VD39_9BILA</name>
<protein>
    <submittedName>
        <fullName evidence="4">UBX domain-containing protein</fullName>
    </submittedName>
</protein>
<dbReference type="SUPFAM" id="SSF54236">
    <property type="entry name" value="Ubiquitin-like"/>
    <property type="match status" value="1"/>
</dbReference>
<dbReference type="InterPro" id="IPR042774">
    <property type="entry name" value="UBXN6_PUB"/>
</dbReference>